<proteinExistence type="predicted"/>
<sequence length="77" mass="9164">MSRQTWTKELRRVVNRLETNKDGLVKVTSAIDWLLDNGGDKEVLEEAKFALMQERRNLRLDFCDELDRQDKWKKGAR</sequence>
<dbReference type="RefSeq" id="WP_011523980.1">
    <property type="nucleotide sequence ID" value="NC_008009.1"/>
</dbReference>
<dbReference type="STRING" id="204669.Acid345_3180"/>
<reference evidence="1 2" key="1">
    <citation type="journal article" date="2009" name="Appl. Environ. Microbiol.">
        <title>Three genomes from the phylum Acidobacteria provide insight into the lifestyles of these microorganisms in soils.</title>
        <authorList>
            <person name="Ward N.L."/>
            <person name="Challacombe J.F."/>
            <person name="Janssen P.H."/>
            <person name="Henrissat B."/>
            <person name="Coutinho P.M."/>
            <person name="Wu M."/>
            <person name="Xie G."/>
            <person name="Haft D.H."/>
            <person name="Sait M."/>
            <person name="Badger J."/>
            <person name="Barabote R.D."/>
            <person name="Bradley B."/>
            <person name="Brettin T.S."/>
            <person name="Brinkac L.M."/>
            <person name="Bruce D."/>
            <person name="Creasy T."/>
            <person name="Daugherty S.C."/>
            <person name="Davidsen T.M."/>
            <person name="DeBoy R.T."/>
            <person name="Detter J.C."/>
            <person name="Dodson R.J."/>
            <person name="Durkin A.S."/>
            <person name="Ganapathy A."/>
            <person name="Gwinn-Giglio M."/>
            <person name="Han C.S."/>
            <person name="Khouri H."/>
            <person name="Kiss H."/>
            <person name="Kothari S.P."/>
            <person name="Madupu R."/>
            <person name="Nelson K.E."/>
            <person name="Nelson W.C."/>
            <person name="Paulsen I."/>
            <person name="Penn K."/>
            <person name="Ren Q."/>
            <person name="Rosovitz M.J."/>
            <person name="Selengut J.D."/>
            <person name="Shrivastava S."/>
            <person name="Sullivan S.A."/>
            <person name="Tapia R."/>
            <person name="Thompson L.S."/>
            <person name="Watkins K.L."/>
            <person name="Yang Q."/>
            <person name="Yu C."/>
            <person name="Zafar N."/>
            <person name="Zhou L."/>
            <person name="Kuske C.R."/>
        </authorList>
    </citation>
    <scope>NUCLEOTIDE SEQUENCE [LARGE SCALE GENOMIC DNA]</scope>
    <source>
        <strain evidence="1 2">Ellin345</strain>
    </source>
</reference>
<dbReference type="Proteomes" id="UP000002432">
    <property type="component" value="Chromosome"/>
</dbReference>
<evidence type="ECO:0000313" key="2">
    <source>
        <dbReference type="Proteomes" id="UP000002432"/>
    </source>
</evidence>
<gene>
    <name evidence="1" type="ordered locus">Acid345_3180</name>
</gene>
<dbReference type="EMBL" id="CP000360">
    <property type="protein sequence ID" value="ABF42181.1"/>
    <property type="molecule type" value="Genomic_DNA"/>
</dbReference>
<keyword evidence="2" id="KW-1185">Reference proteome</keyword>
<accession>Q1ILR9</accession>
<dbReference type="EnsemblBacteria" id="ABF42181">
    <property type="protein sequence ID" value="ABF42181"/>
    <property type="gene ID" value="Acid345_3180"/>
</dbReference>
<dbReference type="HOGENOM" id="CLU_2633477_0_0_0"/>
<evidence type="ECO:0000313" key="1">
    <source>
        <dbReference type="EMBL" id="ABF42181.1"/>
    </source>
</evidence>
<organism evidence="1 2">
    <name type="scientific">Koribacter versatilis (strain Ellin345)</name>
    <dbReference type="NCBI Taxonomy" id="204669"/>
    <lineage>
        <taxon>Bacteria</taxon>
        <taxon>Pseudomonadati</taxon>
        <taxon>Acidobacteriota</taxon>
        <taxon>Terriglobia</taxon>
        <taxon>Terriglobales</taxon>
        <taxon>Candidatus Korobacteraceae</taxon>
        <taxon>Candidatus Korobacter</taxon>
    </lineage>
</organism>
<name>Q1ILR9_KORVE</name>
<dbReference type="KEGG" id="aba:Acid345_3180"/>
<protein>
    <submittedName>
        <fullName evidence="1">Uncharacterized protein</fullName>
    </submittedName>
</protein>
<dbReference type="AlphaFoldDB" id="Q1ILR9"/>